<name>A0AAE7V3C1_9CAUD</name>
<dbReference type="RefSeq" id="YP_010358564.1">
    <property type="nucleotide sequence ID" value="NC_062764.1"/>
</dbReference>
<evidence type="ECO:0000313" key="2">
    <source>
        <dbReference type="Proteomes" id="UP000827387"/>
    </source>
</evidence>
<reference evidence="1 2" key="1">
    <citation type="submission" date="2021-04" db="EMBL/GenBank/DDBJ databases">
        <authorList>
            <person name="Shkoporov A.N."/>
            <person name="Stockdale S.R."/>
            <person name="Guerin E."/>
            <person name="Ross R.P."/>
            <person name="Hill C."/>
        </authorList>
    </citation>
    <scope>NUCLEOTIDE SEQUENCE [LARGE SCALE GENOMIC DNA]</scope>
    <source>
        <strain evidence="2">cr49_1</strain>
    </source>
</reference>
<dbReference type="EMBL" id="MZ130474">
    <property type="protein sequence ID" value="QWM88992.1"/>
    <property type="molecule type" value="Genomic_DNA"/>
</dbReference>
<organism evidence="1 2">
    <name type="scientific">uncultured phage cr49_1</name>
    <dbReference type="NCBI Taxonomy" id="2986402"/>
    <lineage>
        <taxon>Viruses</taxon>
        <taxon>Duplodnaviria</taxon>
        <taxon>Heunggongvirae</taxon>
        <taxon>Uroviricota</taxon>
        <taxon>Caudoviricetes</taxon>
        <taxon>Crassvirales</taxon>
        <taxon>Intestiviridae</taxon>
        <taxon>Crudevirinae</taxon>
        <taxon>Diorhovirus</taxon>
        <taxon>Diorhovirus copri</taxon>
    </lineage>
</organism>
<accession>A0AAE7V3C1</accession>
<dbReference type="Proteomes" id="UP000827387">
    <property type="component" value="Segment"/>
</dbReference>
<evidence type="ECO:0000313" key="1">
    <source>
        <dbReference type="EMBL" id="QWM88992.1"/>
    </source>
</evidence>
<gene>
    <name evidence="1" type="primary">gp_05080</name>
</gene>
<keyword evidence="2" id="KW-1185">Reference proteome</keyword>
<protein>
    <submittedName>
        <fullName evidence="1">Uncharacterized protein</fullName>
    </submittedName>
</protein>
<proteinExistence type="predicted"/>
<sequence>MICSYEPAFNSDIKVYDLETNSMLKVIATTNENLNLPRPSNEFIVKFVKTNGNISEILVEYETLKRVQNSTNYELDDIIDEDGEKIASIDRFEPYKLTILKIAKDNTITIRKIKSEFTRKEVLILLKQAYDFGKKYHHKTIDEKAYFNYIIDEI</sequence>
<dbReference type="KEGG" id="vg:75691485"/>
<dbReference type="GeneID" id="75691485"/>